<dbReference type="EMBL" id="MU277370">
    <property type="protein sequence ID" value="KAI0054663.1"/>
    <property type="molecule type" value="Genomic_DNA"/>
</dbReference>
<protein>
    <submittedName>
        <fullName evidence="1">Uncharacterized protein</fullName>
    </submittedName>
</protein>
<evidence type="ECO:0000313" key="1">
    <source>
        <dbReference type="EMBL" id="KAI0054663.1"/>
    </source>
</evidence>
<comment type="caution">
    <text evidence="1">The sequence shown here is derived from an EMBL/GenBank/DDBJ whole genome shotgun (WGS) entry which is preliminary data.</text>
</comment>
<keyword evidence="2" id="KW-1185">Reference proteome</keyword>
<proteinExistence type="predicted"/>
<organism evidence="1 2">
    <name type="scientific">Artomyces pyxidatus</name>
    <dbReference type="NCBI Taxonomy" id="48021"/>
    <lineage>
        <taxon>Eukaryota</taxon>
        <taxon>Fungi</taxon>
        <taxon>Dikarya</taxon>
        <taxon>Basidiomycota</taxon>
        <taxon>Agaricomycotina</taxon>
        <taxon>Agaricomycetes</taxon>
        <taxon>Russulales</taxon>
        <taxon>Auriscalpiaceae</taxon>
        <taxon>Artomyces</taxon>
    </lineage>
</organism>
<gene>
    <name evidence="1" type="ORF">BV25DRAFT_1781148</name>
</gene>
<accession>A0ACB8SEM6</accession>
<name>A0ACB8SEM6_9AGAM</name>
<dbReference type="Proteomes" id="UP000814140">
    <property type="component" value="Unassembled WGS sequence"/>
</dbReference>
<feature type="non-terminal residue" evidence="1">
    <location>
        <position position="156"/>
    </location>
</feature>
<sequence>YLYKKFKAKKKEDGQIIDRVAVEFTLNEEQERAFRIIANHSVDEGAQQLKMYIGGMAGTGKSQVIKALTSLFEQRGQSYLFMILAPTGSAAALVSGSTYHSILGFRGGGETTGTGINESMGALGSIRDRLKNVEYVFLDEISMVDCGDMYNISSQM</sequence>
<reference evidence="1" key="2">
    <citation type="journal article" date="2022" name="New Phytol.">
        <title>Evolutionary transition to the ectomycorrhizal habit in the genomes of a hyperdiverse lineage of mushroom-forming fungi.</title>
        <authorList>
            <person name="Looney B."/>
            <person name="Miyauchi S."/>
            <person name="Morin E."/>
            <person name="Drula E."/>
            <person name="Courty P.E."/>
            <person name="Kohler A."/>
            <person name="Kuo A."/>
            <person name="LaButti K."/>
            <person name="Pangilinan J."/>
            <person name="Lipzen A."/>
            <person name="Riley R."/>
            <person name="Andreopoulos W."/>
            <person name="He G."/>
            <person name="Johnson J."/>
            <person name="Nolan M."/>
            <person name="Tritt A."/>
            <person name="Barry K.W."/>
            <person name="Grigoriev I.V."/>
            <person name="Nagy L.G."/>
            <person name="Hibbett D."/>
            <person name="Henrissat B."/>
            <person name="Matheny P.B."/>
            <person name="Labbe J."/>
            <person name="Martin F.M."/>
        </authorList>
    </citation>
    <scope>NUCLEOTIDE SEQUENCE</scope>
    <source>
        <strain evidence="1">HHB10654</strain>
    </source>
</reference>
<evidence type="ECO:0000313" key="2">
    <source>
        <dbReference type="Proteomes" id="UP000814140"/>
    </source>
</evidence>
<feature type="non-terminal residue" evidence="1">
    <location>
        <position position="1"/>
    </location>
</feature>
<reference evidence="1" key="1">
    <citation type="submission" date="2021-03" db="EMBL/GenBank/DDBJ databases">
        <authorList>
            <consortium name="DOE Joint Genome Institute"/>
            <person name="Ahrendt S."/>
            <person name="Looney B.P."/>
            <person name="Miyauchi S."/>
            <person name="Morin E."/>
            <person name="Drula E."/>
            <person name="Courty P.E."/>
            <person name="Chicoki N."/>
            <person name="Fauchery L."/>
            <person name="Kohler A."/>
            <person name="Kuo A."/>
            <person name="Labutti K."/>
            <person name="Pangilinan J."/>
            <person name="Lipzen A."/>
            <person name="Riley R."/>
            <person name="Andreopoulos W."/>
            <person name="He G."/>
            <person name="Johnson J."/>
            <person name="Barry K.W."/>
            <person name="Grigoriev I.V."/>
            <person name="Nagy L."/>
            <person name="Hibbett D."/>
            <person name="Henrissat B."/>
            <person name="Matheny P.B."/>
            <person name="Labbe J."/>
            <person name="Martin F."/>
        </authorList>
    </citation>
    <scope>NUCLEOTIDE SEQUENCE</scope>
    <source>
        <strain evidence="1">HHB10654</strain>
    </source>
</reference>